<keyword evidence="10" id="KW-0067">ATP-binding</keyword>
<dbReference type="GO" id="GO:0005524">
    <property type="term" value="F:ATP binding"/>
    <property type="evidence" value="ECO:0007669"/>
    <property type="project" value="UniProtKB-KW"/>
</dbReference>
<feature type="transmembrane region" description="Helical" evidence="15">
    <location>
        <begin position="6"/>
        <end position="28"/>
    </location>
</feature>
<dbReference type="EMBL" id="JPMD01000028">
    <property type="protein sequence ID" value="KEZ85857.1"/>
    <property type="molecule type" value="Genomic_DNA"/>
</dbReference>
<dbReference type="Pfam" id="PF00672">
    <property type="entry name" value="HAMP"/>
    <property type="match status" value="1"/>
</dbReference>
<dbReference type="FunFam" id="1.10.287.130:FF:000001">
    <property type="entry name" value="Two-component sensor histidine kinase"/>
    <property type="match status" value="1"/>
</dbReference>
<evidence type="ECO:0000256" key="4">
    <source>
        <dbReference type="ARBA" id="ARBA00022475"/>
    </source>
</evidence>
<dbReference type="PANTHER" id="PTHR45528:SF1">
    <property type="entry name" value="SENSOR HISTIDINE KINASE CPXA"/>
    <property type="match status" value="1"/>
</dbReference>
<dbReference type="Gene3D" id="1.10.287.130">
    <property type="match status" value="1"/>
</dbReference>
<evidence type="ECO:0000259" key="16">
    <source>
        <dbReference type="PROSITE" id="PS50109"/>
    </source>
</evidence>
<organism evidence="18 19">
    <name type="scientific">Clostridium sulfidigenes</name>
    <dbReference type="NCBI Taxonomy" id="318464"/>
    <lineage>
        <taxon>Bacteria</taxon>
        <taxon>Bacillati</taxon>
        <taxon>Bacillota</taxon>
        <taxon>Clostridia</taxon>
        <taxon>Eubacteriales</taxon>
        <taxon>Clostridiaceae</taxon>
        <taxon>Clostridium</taxon>
    </lineage>
</organism>
<sequence length="479" mass="55318">MKSIKLKLFSGIVLIFSIFILGIATYGVTYKDFFQREKLKEMNDVIEEIKNYIDKDYDNRVDGKLEGLSEKYSVQIDIKDVLTSESIFSSHKMGKNNMMNGQQRFEVIEFIGEKEGISETITLDRYTGVEFLTAVGKNVYTYEISVKTPITIIDDAVNKSMKLLFMIMIPVGFIALFITALFSRQFTKPVIEITKKTRKIEELSFCKDLNIKSIDEIGTLAKSVNNLSHKIEETLKNLKEKNLELETMMNNEKKNQLARREFVSSVSHELKSPITVISGYIQALQEGFISSEEDRKYYLDVIGEETERLGIIVNDLLDLYKLESNTFKLNKKEVNINSLMKKTLEKNKFRFEEMNINLNFTEGKNITIIVDEVRLEQAVQNYINNALSHVDENKIIDINLKVIEDNVVISVYNSGSNIEDDNLTRIWEGFIRVDKVRNYKEKRLGLGLAIVKQIVNLHEGTYGVKNRKYGVEFWISLRL</sequence>
<feature type="domain" description="HAMP" evidence="17">
    <location>
        <begin position="184"/>
        <end position="236"/>
    </location>
</feature>
<keyword evidence="6" id="KW-0808">Transferase</keyword>
<comment type="subcellular location">
    <subcellularLocation>
        <location evidence="2">Cell membrane</location>
        <topology evidence="2">Multi-pass membrane protein</topology>
    </subcellularLocation>
</comment>
<comment type="caution">
    <text evidence="18">The sequence shown here is derived from an EMBL/GenBank/DDBJ whole genome shotgun (WGS) entry which is preliminary data.</text>
</comment>
<dbReference type="RefSeq" id="WP_035133538.1">
    <property type="nucleotide sequence ID" value="NZ_JPMD01000028.1"/>
</dbReference>
<dbReference type="SMART" id="SM00388">
    <property type="entry name" value="HisKA"/>
    <property type="match status" value="1"/>
</dbReference>
<dbReference type="STRING" id="318464.IO99_12015"/>
<keyword evidence="19" id="KW-1185">Reference proteome</keyword>
<evidence type="ECO:0000256" key="14">
    <source>
        <dbReference type="SAM" id="Coils"/>
    </source>
</evidence>
<dbReference type="CDD" id="cd00082">
    <property type="entry name" value="HisKA"/>
    <property type="match status" value="1"/>
</dbReference>
<dbReference type="SUPFAM" id="SSF158472">
    <property type="entry name" value="HAMP domain-like"/>
    <property type="match status" value="1"/>
</dbReference>
<keyword evidence="12" id="KW-0902">Two-component regulatory system</keyword>
<evidence type="ECO:0000256" key="12">
    <source>
        <dbReference type="ARBA" id="ARBA00023012"/>
    </source>
</evidence>
<keyword evidence="14" id="KW-0175">Coiled coil</keyword>
<dbReference type="InterPro" id="IPR036890">
    <property type="entry name" value="HATPase_C_sf"/>
</dbReference>
<keyword evidence="4" id="KW-1003">Cell membrane</keyword>
<dbReference type="InterPro" id="IPR003594">
    <property type="entry name" value="HATPase_dom"/>
</dbReference>
<reference evidence="18 19" key="1">
    <citation type="submission" date="2014-07" db="EMBL/GenBank/DDBJ databases">
        <title>Draft genome of Clostridium sulfidigenes 113A isolated from sediments associated with methane hydrate from Krishna Godavari basin.</title>
        <authorList>
            <person name="Honkalas V.S."/>
            <person name="Dabir A.P."/>
            <person name="Arora P."/>
            <person name="Dhakephalkar P.K."/>
        </authorList>
    </citation>
    <scope>NUCLEOTIDE SEQUENCE [LARGE SCALE GENOMIC DNA]</scope>
    <source>
        <strain evidence="18 19">113A</strain>
    </source>
</reference>
<accession>A0A084JA73</accession>
<dbReference type="Pfam" id="PF02518">
    <property type="entry name" value="HATPase_c"/>
    <property type="match status" value="1"/>
</dbReference>
<evidence type="ECO:0000256" key="9">
    <source>
        <dbReference type="ARBA" id="ARBA00022777"/>
    </source>
</evidence>
<evidence type="ECO:0000313" key="19">
    <source>
        <dbReference type="Proteomes" id="UP000028542"/>
    </source>
</evidence>
<dbReference type="AlphaFoldDB" id="A0A084JA73"/>
<evidence type="ECO:0000256" key="8">
    <source>
        <dbReference type="ARBA" id="ARBA00022741"/>
    </source>
</evidence>
<dbReference type="GO" id="GO:0005886">
    <property type="term" value="C:plasma membrane"/>
    <property type="evidence" value="ECO:0007669"/>
    <property type="project" value="UniProtKB-SubCell"/>
</dbReference>
<dbReference type="Pfam" id="PF00512">
    <property type="entry name" value="HisKA"/>
    <property type="match status" value="1"/>
</dbReference>
<dbReference type="Gene3D" id="6.10.340.10">
    <property type="match status" value="1"/>
</dbReference>
<name>A0A084JA73_9CLOT</name>
<evidence type="ECO:0000256" key="7">
    <source>
        <dbReference type="ARBA" id="ARBA00022692"/>
    </source>
</evidence>
<dbReference type="InterPro" id="IPR004358">
    <property type="entry name" value="Sig_transdc_His_kin-like_C"/>
</dbReference>
<keyword evidence="11 15" id="KW-1133">Transmembrane helix</keyword>
<evidence type="ECO:0000256" key="2">
    <source>
        <dbReference type="ARBA" id="ARBA00004651"/>
    </source>
</evidence>
<evidence type="ECO:0000313" key="18">
    <source>
        <dbReference type="EMBL" id="KEZ85857.1"/>
    </source>
</evidence>
<dbReference type="SUPFAM" id="SSF47384">
    <property type="entry name" value="Homodimeric domain of signal transducing histidine kinase"/>
    <property type="match status" value="1"/>
</dbReference>
<keyword evidence="7 15" id="KW-0812">Transmembrane</keyword>
<dbReference type="Proteomes" id="UP000028542">
    <property type="component" value="Unassembled WGS sequence"/>
</dbReference>
<feature type="domain" description="Histidine kinase" evidence="16">
    <location>
        <begin position="265"/>
        <end position="479"/>
    </location>
</feature>
<protein>
    <recommendedName>
        <fullName evidence="3">histidine kinase</fullName>
        <ecNumber evidence="3">2.7.13.3</ecNumber>
    </recommendedName>
</protein>
<keyword evidence="13 15" id="KW-0472">Membrane</keyword>
<dbReference type="CDD" id="cd06225">
    <property type="entry name" value="HAMP"/>
    <property type="match status" value="1"/>
</dbReference>
<evidence type="ECO:0000256" key="1">
    <source>
        <dbReference type="ARBA" id="ARBA00000085"/>
    </source>
</evidence>
<dbReference type="PANTHER" id="PTHR45528">
    <property type="entry name" value="SENSOR HISTIDINE KINASE CPXA"/>
    <property type="match status" value="1"/>
</dbReference>
<keyword evidence="8" id="KW-0547">Nucleotide-binding</keyword>
<evidence type="ECO:0000256" key="15">
    <source>
        <dbReference type="SAM" id="Phobius"/>
    </source>
</evidence>
<keyword evidence="5" id="KW-0597">Phosphoprotein</keyword>
<dbReference type="GO" id="GO:0000155">
    <property type="term" value="F:phosphorelay sensor kinase activity"/>
    <property type="evidence" value="ECO:0007669"/>
    <property type="project" value="InterPro"/>
</dbReference>
<dbReference type="InterPro" id="IPR050398">
    <property type="entry name" value="HssS/ArlS-like"/>
</dbReference>
<evidence type="ECO:0000259" key="17">
    <source>
        <dbReference type="PROSITE" id="PS50885"/>
    </source>
</evidence>
<evidence type="ECO:0000256" key="10">
    <source>
        <dbReference type="ARBA" id="ARBA00022840"/>
    </source>
</evidence>
<dbReference type="InterPro" id="IPR036097">
    <property type="entry name" value="HisK_dim/P_sf"/>
</dbReference>
<evidence type="ECO:0000256" key="5">
    <source>
        <dbReference type="ARBA" id="ARBA00022553"/>
    </source>
</evidence>
<dbReference type="eggNOG" id="COG5002">
    <property type="taxonomic scope" value="Bacteria"/>
</dbReference>
<feature type="transmembrane region" description="Helical" evidence="15">
    <location>
        <begin position="163"/>
        <end position="182"/>
    </location>
</feature>
<feature type="coiled-coil region" evidence="14">
    <location>
        <begin position="221"/>
        <end position="255"/>
    </location>
</feature>
<keyword evidence="9 18" id="KW-0418">Kinase</keyword>
<dbReference type="InterPro" id="IPR005467">
    <property type="entry name" value="His_kinase_dom"/>
</dbReference>
<dbReference type="PRINTS" id="PR00344">
    <property type="entry name" value="BCTRLSENSOR"/>
</dbReference>
<comment type="catalytic activity">
    <reaction evidence="1">
        <text>ATP + protein L-histidine = ADP + protein N-phospho-L-histidine.</text>
        <dbReference type="EC" id="2.7.13.3"/>
    </reaction>
</comment>
<dbReference type="PROSITE" id="PS50109">
    <property type="entry name" value="HIS_KIN"/>
    <property type="match status" value="1"/>
</dbReference>
<dbReference type="InterPro" id="IPR003660">
    <property type="entry name" value="HAMP_dom"/>
</dbReference>
<dbReference type="Gene3D" id="3.30.565.10">
    <property type="entry name" value="Histidine kinase-like ATPase, C-terminal domain"/>
    <property type="match status" value="1"/>
</dbReference>
<dbReference type="SMART" id="SM00387">
    <property type="entry name" value="HATPase_c"/>
    <property type="match status" value="1"/>
</dbReference>
<evidence type="ECO:0000256" key="13">
    <source>
        <dbReference type="ARBA" id="ARBA00023136"/>
    </source>
</evidence>
<evidence type="ECO:0000256" key="6">
    <source>
        <dbReference type="ARBA" id="ARBA00022679"/>
    </source>
</evidence>
<proteinExistence type="predicted"/>
<dbReference type="InterPro" id="IPR003661">
    <property type="entry name" value="HisK_dim/P_dom"/>
</dbReference>
<evidence type="ECO:0000256" key="11">
    <source>
        <dbReference type="ARBA" id="ARBA00022989"/>
    </source>
</evidence>
<evidence type="ECO:0000256" key="3">
    <source>
        <dbReference type="ARBA" id="ARBA00012438"/>
    </source>
</evidence>
<dbReference type="EC" id="2.7.13.3" evidence="3"/>
<gene>
    <name evidence="18" type="ORF">IO99_12015</name>
</gene>
<dbReference type="PROSITE" id="PS50885">
    <property type="entry name" value="HAMP"/>
    <property type="match status" value="1"/>
</dbReference>
<dbReference type="SMART" id="SM00304">
    <property type="entry name" value="HAMP"/>
    <property type="match status" value="1"/>
</dbReference>
<dbReference type="SUPFAM" id="SSF55874">
    <property type="entry name" value="ATPase domain of HSP90 chaperone/DNA topoisomerase II/histidine kinase"/>
    <property type="match status" value="1"/>
</dbReference>